<dbReference type="PRINTS" id="PR00080">
    <property type="entry name" value="SDRFAMILY"/>
</dbReference>
<dbReference type="FunFam" id="3.40.50.720:FF:000084">
    <property type="entry name" value="Short-chain dehydrogenase reductase"/>
    <property type="match status" value="1"/>
</dbReference>
<accession>A0A644XTU3</accession>
<dbReference type="EMBL" id="VSSQ01002846">
    <property type="protein sequence ID" value="MPM17703.1"/>
    <property type="molecule type" value="Genomic_DNA"/>
</dbReference>
<protein>
    <submittedName>
        <fullName evidence="2">3-oxoacyl-[acyl-carrier-protein] reductase FabG</fullName>
        <ecNumber evidence="2">1.1.1.100</ecNumber>
    </submittedName>
</protein>
<dbReference type="PANTHER" id="PTHR42879">
    <property type="entry name" value="3-OXOACYL-(ACYL-CARRIER-PROTEIN) REDUCTASE"/>
    <property type="match status" value="1"/>
</dbReference>
<dbReference type="InterPro" id="IPR002347">
    <property type="entry name" value="SDR_fam"/>
</dbReference>
<dbReference type="NCBIfam" id="NF009464">
    <property type="entry name" value="PRK12824.1"/>
    <property type="match status" value="1"/>
</dbReference>
<dbReference type="AlphaFoldDB" id="A0A644XTU3"/>
<dbReference type="InterPro" id="IPR036291">
    <property type="entry name" value="NAD(P)-bd_dom_sf"/>
</dbReference>
<dbReference type="EC" id="1.1.1.100" evidence="2"/>
<dbReference type="GO" id="GO:0004316">
    <property type="term" value="F:3-oxoacyl-[acyl-carrier-protein] reductase (NADPH) activity"/>
    <property type="evidence" value="ECO:0007669"/>
    <property type="project" value="UniProtKB-EC"/>
</dbReference>
<comment type="similarity">
    <text evidence="1">Belongs to the short-chain dehydrogenases/reductases (SDR) family.</text>
</comment>
<dbReference type="CDD" id="cd05233">
    <property type="entry name" value="SDR_c"/>
    <property type="match status" value="1"/>
</dbReference>
<proteinExistence type="inferred from homology"/>
<evidence type="ECO:0000313" key="2">
    <source>
        <dbReference type="EMBL" id="MPM17703.1"/>
    </source>
</evidence>
<gene>
    <name evidence="2" type="primary">fabG_56</name>
    <name evidence="2" type="ORF">SDC9_64100</name>
</gene>
<organism evidence="2">
    <name type="scientific">bioreactor metagenome</name>
    <dbReference type="NCBI Taxonomy" id="1076179"/>
    <lineage>
        <taxon>unclassified sequences</taxon>
        <taxon>metagenomes</taxon>
        <taxon>ecological metagenomes</taxon>
    </lineage>
</organism>
<dbReference type="Gene3D" id="3.40.50.720">
    <property type="entry name" value="NAD(P)-binding Rossmann-like Domain"/>
    <property type="match status" value="1"/>
</dbReference>
<name>A0A644XTU3_9ZZZZ</name>
<evidence type="ECO:0000256" key="1">
    <source>
        <dbReference type="ARBA" id="ARBA00006484"/>
    </source>
</evidence>
<dbReference type="InterPro" id="IPR050259">
    <property type="entry name" value="SDR"/>
</dbReference>
<sequence>MNHLKSSTPKRTALVTGAAQGIGLATAIKLLRDGCKVVLTDLKQPDLTLIPEALRTNVFAFALNVTNETQCRDVITQVARDMGGVDILVNNAGISLKNASGHSNGIMDVDMHEVQRMIDVNVLAIVRLCQLALPGMKAKGWGRIVNLSSLAGRSKSEVAGPAYMLTKAAVLGLTRSIASEMGPFGITSNCVAPGRILTHMAMQAGEETNRQYAEMIPVKRIGTAEEVAEAICYLASEGAGFTNGAVIDVNGGFFMN</sequence>
<dbReference type="PANTHER" id="PTHR42879:SF2">
    <property type="entry name" value="3-OXOACYL-[ACYL-CARRIER-PROTEIN] REDUCTASE FABG"/>
    <property type="match status" value="1"/>
</dbReference>
<dbReference type="PRINTS" id="PR00081">
    <property type="entry name" value="GDHRDH"/>
</dbReference>
<dbReference type="SUPFAM" id="SSF51735">
    <property type="entry name" value="NAD(P)-binding Rossmann-fold domains"/>
    <property type="match status" value="1"/>
</dbReference>
<dbReference type="Pfam" id="PF13561">
    <property type="entry name" value="adh_short_C2"/>
    <property type="match status" value="1"/>
</dbReference>
<keyword evidence="2" id="KW-0560">Oxidoreductase</keyword>
<comment type="caution">
    <text evidence="2">The sequence shown here is derived from an EMBL/GenBank/DDBJ whole genome shotgun (WGS) entry which is preliminary data.</text>
</comment>
<reference evidence="2" key="1">
    <citation type="submission" date="2019-08" db="EMBL/GenBank/DDBJ databases">
        <authorList>
            <person name="Kucharzyk K."/>
            <person name="Murdoch R.W."/>
            <person name="Higgins S."/>
            <person name="Loffler F."/>
        </authorList>
    </citation>
    <scope>NUCLEOTIDE SEQUENCE</scope>
</reference>